<protein>
    <submittedName>
        <fullName evidence="1">Uncharacterized protein</fullName>
    </submittedName>
</protein>
<gene>
    <name evidence="1" type="ORF">APZ42_016885</name>
</gene>
<proteinExistence type="predicted"/>
<dbReference type="EMBL" id="LRGB01000642">
    <property type="protein sequence ID" value="KZS17267.1"/>
    <property type="molecule type" value="Genomic_DNA"/>
</dbReference>
<reference evidence="1 2" key="1">
    <citation type="submission" date="2016-03" db="EMBL/GenBank/DDBJ databases">
        <title>EvidentialGene: Evidence-directed Construction of Genes on Genomes.</title>
        <authorList>
            <person name="Gilbert D.G."/>
            <person name="Choi J.-H."/>
            <person name="Mockaitis K."/>
            <person name="Colbourne J."/>
            <person name="Pfrender M."/>
        </authorList>
    </citation>
    <scope>NUCLEOTIDE SEQUENCE [LARGE SCALE GENOMIC DNA]</scope>
    <source>
        <strain evidence="1 2">Xinb3</strain>
        <tissue evidence="1">Complete organism</tissue>
    </source>
</reference>
<dbReference type="Proteomes" id="UP000076858">
    <property type="component" value="Unassembled WGS sequence"/>
</dbReference>
<accession>A0A165A7H3</accession>
<evidence type="ECO:0000313" key="2">
    <source>
        <dbReference type="Proteomes" id="UP000076858"/>
    </source>
</evidence>
<keyword evidence="2" id="KW-1185">Reference proteome</keyword>
<organism evidence="1 2">
    <name type="scientific">Daphnia magna</name>
    <dbReference type="NCBI Taxonomy" id="35525"/>
    <lineage>
        <taxon>Eukaryota</taxon>
        <taxon>Metazoa</taxon>
        <taxon>Ecdysozoa</taxon>
        <taxon>Arthropoda</taxon>
        <taxon>Crustacea</taxon>
        <taxon>Branchiopoda</taxon>
        <taxon>Diplostraca</taxon>
        <taxon>Cladocera</taxon>
        <taxon>Anomopoda</taxon>
        <taxon>Daphniidae</taxon>
        <taxon>Daphnia</taxon>
    </lineage>
</organism>
<evidence type="ECO:0000313" key="1">
    <source>
        <dbReference type="EMBL" id="KZS17267.1"/>
    </source>
</evidence>
<comment type="caution">
    <text evidence="1">The sequence shown here is derived from an EMBL/GenBank/DDBJ whole genome shotgun (WGS) entry which is preliminary data.</text>
</comment>
<dbReference type="AlphaFoldDB" id="A0A165A7H3"/>
<name>A0A165A7H3_9CRUS</name>
<sequence>MLHSNPNFQQYFSFLPNTPRVHMCRFETIDVSPAVVNSIPLILQLDRMFHTHHAYFVKCSILFSCASTKNLSFSDSFSLLCFFYFCVMGWMKNLVKLQTNSIYSFDFCNSHFCSTRCHHMWYAVG</sequence>